<name>A0ABT3W858_9PROT</name>
<keyword evidence="2" id="KW-1185">Reference proteome</keyword>
<comment type="caution">
    <text evidence="1">The sequence shown here is derived from an EMBL/GenBank/DDBJ whole genome shotgun (WGS) entry which is preliminary data.</text>
</comment>
<protein>
    <submittedName>
        <fullName evidence="1">Uncharacterized protein</fullName>
    </submittedName>
</protein>
<gene>
    <name evidence="1" type="ORF">NQF64_00920</name>
</gene>
<accession>A0ABT3W858</accession>
<dbReference type="EMBL" id="JANIDW010000001">
    <property type="protein sequence ID" value="MCX5613813.1"/>
    <property type="molecule type" value="Genomic_DNA"/>
</dbReference>
<sequence length="117" mass="12367">MYRYRIMLGMGIMFLAGCTSHPTAREVAAAQHPKIQSFVGAPTGQSEVESSERVKLNLPSAPADTPLCGTALHEQASTGEAIYNGGLMTGNSCTRNACFQPLTGTFIAQNGTNSVCR</sequence>
<organism evidence="1 2">
    <name type="scientific">Bombella saccharophila</name>
    <dbReference type="NCBI Taxonomy" id="2967338"/>
    <lineage>
        <taxon>Bacteria</taxon>
        <taxon>Pseudomonadati</taxon>
        <taxon>Pseudomonadota</taxon>
        <taxon>Alphaproteobacteria</taxon>
        <taxon>Acetobacterales</taxon>
        <taxon>Acetobacteraceae</taxon>
        <taxon>Bombella</taxon>
    </lineage>
</organism>
<evidence type="ECO:0000313" key="1">
    <source>
        <dbReference type="EMBL" id="MCX5613813.1"/>
    </source>
</evidence>
<dbReference type="PROSITE" id="PS51257">
    <property type="entry name" value="PROKAR_LIPOPROTEIN"/>
    <property type="match status" value="1"/>
</dbReference>
<proteinExistence type="predicted"/>
<dbReference type="Proteomes" id="UP001165648">
    <property type="component" value="Unassembled WGS sequence"/>
</dbReference>
<dbReference type="RefSeq" id="WP_099026173.1">
    <property type="nucleotide sequence ID" value="NZ_JANIDW010000001.1"/>
</dbReference>
<reference evidence="1 2" key="1">
    <citation type="submission" date="2022-07" db="EMBL/GenBank/DDBJ databases">
        <title>Bombella genomes.</title>
        <authorList>
            <person name="Harer L."/>
            <person name="Styblova S."/>
            <person name="Ehrmann M."/>
        </authorList>
    </citation>
    <scope>NUCLEOTIDE SEQUENCE [LARGE SCALE GENOMIC DNA]</scope>
    <source>
        <strain evidence="1 2">TMW 2.2558</strain>
    </source>
</reference>
<evidence type="ECO:0000313" key="2">
    <source>
        <dbReference type="Proteomes" id="UP001165648"/>
    </source>
</evidence>